<feature type="transmembrane region" description="Helical" evidence="5">
    <location>
        <begin position="139"/>
        <end position="160"/>
    </location>
</feature>
<dbReference type="InterPro" id="IPR020846">
    <property type="entry name" value="MFS_dom"/>
</dbReference>
<feature type="transmembrane region" description="Helical" evidence="5">
    <location>
        <begin position="244"/>
        <end position="263"/>
    </location>
</feature>
<feature type="transmembrane region" description="Helical" evidence="5">
    <location>
        <begin position="275"/>
        <end position="294"/>
    </location>
</feature>
<comment type="subcellular location">
    <subcellularLocation>
        <location evidence="1">Membrane</location>
        <topology evidence="1">Multi-pass membrane protein</topology>
    </subcellularLocation>
</comment>
<dbReference type="PROSITE" id="PS50850">
    <property type="entry name" value="MFS"/>
    <property type="match status" value="1"/>
</dbReference>
<dbReference type="InterPro" id="IPR011701">
    <property type="entry name" value="MFS"/>
</dbReference>
<feature type="transmembrane region" description="Helical" evidence="5">
    <location>
        <begin position="113"/>
        <end position="133"/>
    </location>
</feature>
<feature type="transmembrane region" description="Helical" evidence="5">
    <location>
        <begin position="315"/>
        <end position="337"/>
    </location>
</feature>
<name>A0ABR0RAV4_9EURO</name>
<feature type="transmembrane region" description="Helical" evidence="5">
    <location>
        <begin position="204"/>
        <end position="223"/>
    </location>
</feature>
<organism evidence="7 8">
    <name type="scientific">Knufia obscura</name>
    <dbReference type="NCBI Taxonomy" id="1635080"/>
    <lineage>
        <taxon>Eukaryota</taxon>
        <taxon>Fungi</taxon>
        <taxon>Dikarya</taxon>
        <taxon>Ascomycota</taxon>
        <taxon>Pezizomycotina</taxon>
        <taxon>Eurotiomycetes</taxon>
        <taxon>Chaetothyriomycetidae</taxon>
        <taxon>Chaetothyriales</taxon>
        <taxon>Trichomeriaceae</taxon>
        <taxon>Knufia</taxon>
    </lineage>
</organism>
<evidence type="ECO:0000256" key="5">
    <source>
        <dbReference type="SAM" id="Phobius"/>
    </source>
</evidence>
<dbReference type="GeneID" id="90003335"/>
<feature type="transmembrane region" description="Helical" evidence="5">
    <location>
        <begin position="515"/>
        <end position="534"/>
    </location>
</feature>
<evidence type="ECO:0000256" key="2">
    <source>
        <dbReference type="ARBA" id="ARBA00022692"/>
    </source>
</evidence>
<feature type="transmembrane region" description="Helical" evidence="5">
    <location>
        <begin position="379"/>
        <end position="397"/>
    </location>
</feature>
<sequence>MSTETVSIRPVDQQIMAAEATVTPGQPREALEVLEPGQPTDNVVYPTGIKLTMAMLSVMTACFIHGLDLTIVAAAVPSLTNHFKTIEDIGCGIMFAAFTFSAGKIYTLSSVKIVYLISIILFEVGSLMCTVAPTSWFFIFGRAVAGTAAAGMGAGAMLIIAQCFPVHRRPIWFAVMATSQAVGLVSAPMVGGALIDWISWRACFGINLPLGVAVVAMIAWGFTDPAQNESIALPWKEKVKRMDLLGSFVVIPSVTCLLLILQWGGIRYGWGNPRIIALIVVCAVLCLVFCWLQYRLQEKAVLPPRIVKNRNVLGAAWFSACTNGTLAMTEYYMAIYFQGVRGYSASKSGIFIVPMLVGLMVASLLGGAGTQKFGYTNPFMLATCLLGPVASGLLSTVDLDDKLVKPLCYLGFLGFGIGVGNLGPGNALSAILPLKDLPLGMAVTGFGGGMGSSLFVAASASLFQNRLGEELSKSAPGANVPTIGEAGLSAIRSEVGADRLREILLGYGEAVSQTLYMPTALIASSIIGAVCIQWQSAKKKQS</sequence>
<evidence type="ECO:0000256" key="3">
    <source>
        <dbReference type="ARBA" id="ARBA00022989"/>
    </source>
</evidence>
<keyword evidence="3 5" id="KW-1133">Transmembrane helix</keyword>
<dbReference type="Pfam" id="PF07690">
    <property type="entry name" value="MFS_1"/>
    <property type="match status" value="1"/>
</dbReference>
<dbReference type="Proteomes" id="UP001334248">
    <property type="component" value="Unassembled WGS sequence"/>
</dbReference>
<feature type="domain" description="Major facilitator superfamily (MFS) profile" evidence="6">
    <location>
        <begin position="54"/>
        <end position="537"/>
    </location>
</feature>
<dbReference type="PANTHER" id="PTHR23501:SF198">
    <property type="entry name" value="AZOLE RESISTANCE PROTEIN 1-RELATED"/>
    <property type="match status" value="1"/>
</dbReference>
<dbReference type="RefSeq" id="XP_064725847.1">
    <property type="nucleotide sequence ID" value="XM_064878279.1"/>
</dbReference>
<keyword evidence="2 5" id="KW-0812">Transmembrane</keyword>
<keyword evidence="4 5" id="KW-0472">Membrane</keyword>
<feature type="transmembrane region" description="Helical" evidence="5">
    <location>
        <begin position="54"/>
        <end position="76"/>
    </location>
</feature>
<evidence type="ECO:0000259" key="6">
    <source>
        <dbReference type="PROSITE" id="PS50850"/>
    </source>
</evidence>
<dbReference type="Gene3D" id="1.20.1250.20">
    <property type="entry name" value="MFS general substrate transporter like domains"/>
    <property type="match status" value="2"/>
</dbReference>
<feature type="transmembrane region" description="Helical" evidence="5">
    <location>
        <begin position="349"/>
        <end position="367"/>
    </location>
</feature>
<protein>
    <recommendedName>
        <fullName evidence="6">Major facilitator superfamily (MFS) profile domain-containing protein</fullName>
    </recommendedName>
</protein>
<evidence type="ECO:0000313" key="7">
    <source>
        <dbReference type="EMBL" id="KAK5937757.1"/>
    </source>
</evidence>
<evidence type="ECO:0000256" key="1">
    <source>
        <dbReference type="ARBA" id="ARBA00004141"/>
    </source>
</evidence>
<dbReference type="SUPFAM" id="SSF103473">
    <property type="entry name" value="MFS general substrate transporter"/>
    <property type="match status" value="1"/>
</dbReference>
<dbReference type="PANTHER" id="PTHR23501">
    <property type="entry name" value="MAJOR FACILITATOR SUPERFAMILY"/>
    <property type="match status" value="1"/>
</dbReference>
<reference evidence="7 8" key="1">
    <citation type="journal article" date="2023" name="Res Sq">
        <title>Genomic and morphological characterization of Knufia obscura isolated from the Mars 2020 spacecraft assembly facility.</title>
        <authorList>
            <person name="Chander A.M."/>
            <person name="Teixeira M.M."/>
            <person name="Singh N.K."/>
            <person name="Williams M.P."/>
            <person name="Parker C.W."/>
            <person name="Leo P."/>
            <person name="Stajich J.E."/>
            <person name="Torok T."/>
            <person name="Tighe S."/>
            <person name="Mason C.E."/>
            <person name="Venkateswaran K."/>
        </authorList>
    </citation>
    <scope>NUCLEOTIDE SEQUENCE [LARGE SCALE GENOMIC DNA]</scope>
    <source>
        <strain evidence="7 8">CCFEE 5817</strain>
    </source>
</reference>
<proteinExistence type="predicted"/>
<evidence type="ECO:0000313" key="8">
    <source>
        <dbReference type="Proteomes" id="UP001334248"/>
    </source>
</evidence>
<feature type="transmembrane region" description="Helical" evidence="5">
    <location>
        <begin position="172"/>
        <end position="198"/>
    </location>
</feature>
<keyword evidence="8" id="KW-1185">Reference proteome</keyword>
<feature type="transmembrane region" description="Helical" evidence="5">
    <location>
        <begin position="439"/>
        <end position="463"/>
    </location>
</feature>
<feature type="transmembrane region" description="Helical" evidence="5">
    <location>
        <begin position="82"/>
        <end position="101"/>
    </location>
</feature>
<accession>A0ABR0RAV4</accession>
<evidence type="ECO:0000256" key="4">
    <source>
        <dbReference type="ARBA" id="ARBA00023136"/>
    </source>
</evidence>
<comment type="caution">
    <text evidence="7">The sequence shown here is derived from an EMBL/GenBank/DDBJ whole genome shotgun (WGS) entry which is preliminary data.</text>
</comment>
<gene>
    <name evidence="7" type="ORF">PMZ80_009886</name>
</gene>
<feature type="transmembrane region" description="Helical" evidence="5">
    <location>
        <begin position="409"/>
        <end position="432"/>
    </location>
</feature>
<dbReference type="EMBL" id="JAVHJV010000015">
    <property type="protein sequence ID" value="KAK5937757.1"/>
    <property type="molecule type" value="Genomic_DNA"/>
</dbReference>
<dbReference type="InterPro" id="IPR036259">
    <property type="entry name" value="MFS_trans_sf"/>
</dbReference>